<dbReference type="SUPFAM" id="SSF53335">
    <property type="entry name" value="S-adenosyl-L-methionine-dependent methyltransferases"/>
    <property type="match status" value="1"/>
</dbReference>
<accession>A0A4P6JLC1</accession>
<dbReference type="InterPro" id="IPR013216">
    <property type="entry name" value="Methyltransf_11"/>
</dbReference>
<dbReference type="EMBL" id="CP035758">
    <property type="protein sequence ID" value="QBD75985.1"/>
    <property type="molecule type" value="Genomic_DNA"/>
</dbReference>
<dbReference type="PANTHER" id="PTHR43861">
    <property type="entry name" value="TRANS-ACONITATE 2-METHYLTRANSFERASE-RELATED"/>
    <property type="match status" value="1"/>
</dbReference>
<organism evidence="2 3">
    <name type="scientific">Ktedonosporobacter rubrisoli</name>
    <dbReference type="NCBI Taxonomy" id="2509675"/>
    <lineage>
        <taxon>Bacteria</taxon>
        <taxon>Bacillati</taxon>
        <taxon>Chloroflexota</taxon>
        <taxon>Ktedonobacteria</taxon>
        <taxon>Ktedonobacterales</taxon>
        <taxon>Ktedonosporobacteraceae</taxon>
        <taxon>Ktedonosporobacter</taxon>
    </lineage>
</organism>
<dbReference type="Proteomes" id="UP000290365">
    <property type="component" value="Chromosome"/>
</dbReference>
<name>A0A4P6JLC1_KTERU</name>
<dbReference type="Gene3D" id="3.40.50.150">
    <property type="entry name" value="Vaccinia Virus protein VP39"/>
    <property type="match status" value="1"/>
</dbReference>
<sequence length="204" mass="23220">MVMPSKRNDLPRFQRWSKSYETSWLQPVFFEPSMRTVLEVIASYVTTQPESVLDIGCGTGRLLRSLHERWPEAELLGVDPTFGMIEKARELSSAIKFEVSFAEALPVPDASIEVAMSTFSFHHWSDQQAGLREIVRVLKPQGYFFLADAVQPGWLARLQPRSHMQRPEGVRELFQQAGLHVLHQQLTNTKWALVTAGRKELAAD</sequence>
<dbReference type="OrthoDB" id="9801538at2"/>
<evidence type="ECO:0000259" key="1">
    <source>
        <dbReference type="Pfam" id="PF08241"/>
    </source>
</evidence>
<keyword evidence="3" id="KW-1185">Reference proteome</keyword>
<dbReference type="GO" id="GO:0008757">
    <property type="term" value="F:S-adenosylmethionine-dependent methyltransferase activity"/>
    <property type="evidence" value="ECO:0007669"/>
    <property type="project" value="InterPro"/>
</dbReference>
<feature type="domain" description="Methyltransferase type 11" evidence="1">
    <location>
        <begin position="53"/>
        <end position="146"/>
    </location>
</feature>
<dbReference type="CDD" id="cd02440">
    <property type="entry name" value="AdoMet_MTases"/>
    <property type="match status" value="1"/>
</dbReference>
<keyword evidence="2" id="KW-0489">Methyltransferase</keyword>
<dbReference type="InterPro" id="IPR029063">
    <property type="entry name" value="SAM-dependent_MTases_sf"/>
</dbReference>
<keyword evidence="2" id="KW-0808">Transferase</keyword>
<dbReference type="AlphaFoldDB" id="A0A4P6JLC1"/>
<gene>
    <name evidence="2" type="ORF">EPA93_08185</name>
</gene>
<reference evidence="2 3" key="1">
    <citation type="submission" date="2019-01" db="EMBL/GenBank/DDBJ databases">
        <title>Ktedonosporobacter rubrisoli SCAWS-G2.</title>
        <authorList>
            <person name="Huang Y."/>
            <person name="Yan B."/>
        </authorList>
    </citation>
    <scope>NUCLEOTIDE SEQUENCE [LARGE SCALE GENOMIC DNA]</scope>
    <source>
        <strain evidence="2 3">SCAWS-G2</strain>
    </source>
</reference>
<proteinExistence type="predicted"/>
<evidence type="ECO:0000313" key="3">
    <source>
        <dbReference type="Proteomes" id="UP000290365"/>
    </source>
</evidence>
<dbReference type="Pfam" id="PF08241">
    <property type="entry name" value="Methyltransf_11"/>
    <property type="match status" value="1"/>
</dbReference>
<evidence type="ECO:0000313" key="2">
    <source>
        <dbReference type="EMBL" id="QBD75985.1"/>
    </source>
</evidence>
<dbReference type="KEGG" id="kbs:EPA93_08185"/>
<dbReference type="PANTHER" id="PTHR43861:SF1">
    <property type="entry name" value="TRANS-ACONITATE 2-METHYLTRANSFERASE"/>
    <property type="match status" value="1"/>
</dbReference>
<dbReference type="GO" id="GO:0032259">
    <property type="term" value="P:methylation"/>
    <property type="evidence" value="ECO:0007669"/>
    <property type="project" value="UniProtKB-KW"/>
</dbReference>
<protein>
    <submittedName>
        <fullName evidence="2">Class I SAM-dependent methyltransferase</fullName>
    </submittedName>
</protein>